<dbReference type="PANTHER" id="PTHR33787:SF5">
    <property type="entry name" value="YCF20-LIKE PROTEIN"/>
    <property type="match status" value="1"/>
</dbReference>
<evidence type="ECO:0000313" key="3">
    <source>
        <dbReference type="EMBL" id="XCM35295.1"/>
    </source>
</evidence>
<dbReference type="InterPro" id="IPR007572">
    <property type="entry name" value="Uncharacterised_Ycf20"/>
</dbReference>
<dbReference type="RefSeq" id="WP_054465282.1">
    <property type="nucleotide sequence ID" value="NZ_CP159837.1"/>
</dbReference>
<sequence>MQNTRLNTLVDVTLNRLDEWLKNPWRRTSIQLLAFLLGFIAGQFIASIAGQRANLDVTMAAVFLIIIESYSRLIYRSNSEWTKSLFLQTINWFKIGVMYCLFLEAFKLAS</sequence>
<proteinExistence type="inferred from homology"/>
<feature type="transmembrane region" description="Helical" evidence="2">
    <location>
        <begin position="32"/>
        <end position="51"/>
    </location>
</feature>
<organism evidence="3">
    <name type="scientific">Planktothricoides raciborskii GIHE-MW2</name>
    <dbReference type="NCBI Taxonomy" id="2792601"/>
    <lineage>
        <taxon>Bacteria</taxon>
        <taxon>Bacillati</taxon>
        <taxon>Cyanobacteriota</taxon>
        <taxon>Cyanophyceae</taxon>
        <taxon>Oscillatoriophycideae</taxon>
        <taxon>Oscillatoriales</taxon>
        <taxon>Oscillatoriaceae</taxon>
        <taxon>Planktothricoides</taxon>
    </lineage>
</organism>
<comment type="similarity">
    <text evidence="1">Belongs to the ycf20 family.</text>
</comment>
<keyword evidence="2" id="KW-0472">Membrane</keyword>
<evidence type="ECO:0000256" key="1">
    <source>
        <dbReference type="ARBA" id="ARBA00009846"/>
    </source>
</evidence>
<keyword evidence="2" id="KW-1133">Transmembrane helix</keyword>
<name>A0AAU8J926_9CYAN</name>
<reference evidence="3" key="1">
    <citation type="submission" date="2024-07" db="EMBL/GenBank/DDBJ databases">
        <authorList>
            <person name="Kim Y.J."/>
            <person name="Jeong J.Y."/>
        </authorList>
    </citation>
    <scope>NUCLEOTIDE SEQUENCE</scope>
    <source>
        <strain evidence="3">GIHE-MW2</strain>
    </source>
</reference>
<dbReference type="EMBL" id="CP159837">
    <property type="protein sequence ID" value="XCM35295.1"/>
    <property type="molecule type" value="Genomic_DNA"/>
</dbReference>
<dbReference type="AlphaFoldDB" id="A0AAU8J926"/>
<gene>
    <name evidence="3" type="ORF">ABWT76_003959</name>
</gene>
<protein>
    <submittedName>
        <fullName evidence="3">DUF565 domain-containing protein</fullName>
    </submittedName>
</protein>
<feature type="transmembrane region" description="Helical" evidence="2">
    <location>
        <begin position="57"/>
        <end position="75"/>
    </location>
</feature>
<dbReference type="PANTHER" id="PTHR33787">
    <property type="match status" value="1"/>
</dbReference>
<accession>A0AAU8J926</accession>
<keyword evidence="2" id="KW-0812">Transmembrane</keyword>
<dbReference type="Pfam" id="PF04483">
    <property type="entry name" value="DUF565"/>
    <property type="match status" value="1"/>
</dbReference>
<evidence type="ECO:0000256" key="2">
    <source>
        <dbReference type="SAM" id="Phobius"/>
    </source>
</evidence>